<dbReference type="EMBL" id="CP003181">
    <property type="protein sequence ID" value="AHJ63475.1"/>
    <property type="molecule type" value="Genomic_DNA"/>
</dbReference>
<dbReference type="KEGG" id="gbc:GbCGDNIH3_1588"/>
<dbReference type="AlphaFoldDB" id="A0AAN0REU6"/>
<name>A0AAN0REU6_9PROT</name>
<reference evidence="2" key="1">
    <citation type="submission" date="2012-06" db="EMBL/GenBank/DDBJ databases">
        <title>Genome analysis of multiple Granulibacter bethesdensis isolates demonstrates substantial genome diversity.</title>
        <authorList>
            <person name="Greenberg D.E."/>
            <person name="Porcella S.F."/>
            <person name="Zarember K."/>
            <person name="Zelazny A.M."/>
            <person name="Bruno D."/>
            <person name="Martens C."/>
            <person name="Barbian K.D."/>
            <person name="Jaske E."/>
            <person name="Holland S.M."/>
        </authorList>
    </citation>
    <scope>NUCLEOTIDE SEQUENCE [LARGE SCALE GENOMIC DNA]</scope>
    <source>
        <strain evidence="2">CGDNIH3</strain>
    </source>
</reference>
<sequence>MPDLWAFLRAPHQLVLAETGLMRIHGFFHDGLSVQAVIARAGASRGAHKHKGSQNSVSYHTADMGFALIVGKYWAGKDWHFYSPVSLSLSSI</sequence>
<evidence type="ECO:0000313" key="1">
    <source>
        <dbReference type="EMBL" id="AHJ63475.1"/>
    </source>
</evidence>
<dbReference type="Proteomes" id="UP000019438">
    <property type="component" value="Chromosome"/>
</dbReference>
<accession>A0AAN0REU6</accession>
<organism evidence="1 2">
    <name type="scientific">Granulibacter bethesdensis</name>
    <dbReference type="NCBI Taxonomy" id="364410"/>
    <lineage>
        <taxon>Bacteria</taxon>
        <taxon>Pseudomonadati</taxon>
        <taxon>Pseudomonadota</taxon>
        <taxon>Alphaproteobacteria</taxon>
        <taxon>Acetobacterales</taxon>
        <taxon>Acetobacteraceae</taxon>
        <taxon>Granulibacter</taxon>
    </lineage>
</organism>
<protein>
    <submittedName>
        <fullName evidence="1">Uncharacterized protein</fullName>
    </submittedName>
</protein>
<gene>
    <name evidence="1" type="ORF">GbCGDNIH3_1588</name>
</gene>
<proteinExistence type="predicted"/>
<evidence type="ECO:0000313" key="2">
    <source>
        <dbReference type="Proteomes" id="UP000019438"/>
    </source>
</evidence>